<evidence type="ECO:0000313" key="10">
    <source>
        <dbReference type="Proteomes" id="UP001054846"/>
    </source>
</evidence>
<comment type="subcellular location">
    <subcellularLocation>
        <location evidence="1">Cellular thylakoid membrane</location>
        <topology evidence="1">Peripheral membrane protein</topology>
        <orientation evidence="1">Cytoplasmic side</orientation>
    </subcellularLocation>
</comment>
<evidence type="ECO:0000256" key="5">
    <source>
        <dbReference type="ARBA" id="ARBA00023078"/>
    </source>
</evidence>
<accession>A0ABY3PNZ0</accession>
<evidence type="ECO:0000256" key="4">
    <source>
        <dbReference type="ARBA" id="ARBA00022738"/>
    </source>
</evidence>
<evidence type="ECO:0000256" key="7">
    <source>
        <dbReference type="PROSITE-ProRule" id="PRU00775"/>
    </source>
</evidence>
<keyword evidence="6" id="KW-0472">Membrane</keyword>
<evidence type="ECO:0000259" key="8">
    <source>
        <dbReference type="PROSITE" id="PS51445"/>
    </source>
</evidence>
<proteinExistence type="inferred from homology"/>
<dbReference type="PANTHER" id="PTHR34011">
    <property type="entry name" value="PHYCOBILISOME 32.1 KDA LINKER POLYPEPTIDE, PHYCOCYANIN-ASSOCIATED, ROD 2-RELATED"/>
    <property type="match status" value="1"/>
</dbReference>
<dbReference type="PROSITE" id="PS51445">
    <property type="entry name" value="PBS_LINKER"/>
    <property type="match status" value="3"/>
</dbReference>
<feature type="domain" description="PBS-linker" evidence="8">
    <location>
        <begin position="68"/>
        <end position="247"/>
    </location>
</feature>
<feature type="domain" description="PBS-linker" evidence="8">
    <location>
        <begin position="297"/>
        <end position="476"/>
    </location>
</feature>
<organism evidence="9 10">
    <name type="scientific">Gloeobacter morelensis MG652769</name>
    <dbReference type="NCBI Taxonomy" id="2781736"/>
    <lineage>
        <taxon>Bacteria</taxon>
        <taxon>Bacillati</taxon>
        <taxon>Cyanobacteriota</taxon>
        <taxon>Cyanophyceae</taxon>
        <taxon>Gloeobacterales</taxon>
        <taxon>Gloeobacteraceae</taxon>
        <taxon>Gloeobacter</taxon>
        <taxon>Gloeobacter morelensis</taxon>
    </lineage>
</organism>
<dbReference type="EMBL" id="CP063845">
    <property type="protein sequence ID" value="UFP95283.1"/>
    <property type="molecule type" value="Genomic_DNA"/>
</dbReference>
<dbReference type="Proteomes" id="UP001054846">
    <property type="component" value="Chromosome"/>
</dbReference>
<reference evidence="9 10" key="1">
    <citation type="journal article" date="2021" name="Genome Biol. Evol.">
        <title>Complete Genome Sequencing of a Novel Gloeobacter Species from a Waterfall Cave in Mexico.</title>
        <authorList>
            <person name="Saw J.H."/>
            <person name="Cardona T."/>
            <person name="Montejano G."/>
        </authorList>
    </citation>
    <scope>NUCLEOTIDE SEQUENCE [LARGE SCALE GENOMIC DNA]</scope>
    <source>
        <strain evidence="9">MG652769</strain>
    </source>
</reference>
<keyword evidence="10" id="KW-1185">Reference proteome</keyword>
<feature type="domain" description="PBS-linker" evidence="8">
    <location>
        <begin position="526"/>
        <end position="705"/>
    </location>
</feature>
<sequence>MSATTYDWRKVIDSIKIEDPVKPGDFANFLDMARGIESRTGVWSISYESLRTLGPPDGGMLRPAVGGTAEAAAQKQLGITAVAPASVVELRPNASEEDLQGVLRAVYRQVLGNTYVMESERPTQAESLLRNGSISVREFVRRIAKSDLYKERFFNKASNNRFIELNFKHLLGRAPYNHGEIQEHFGLYHKAGYDAEIDSYIDSDEYIETFGENIVPYFRGFKYQTNQSAGGFPRMLKLYGGDAGSDTDRAKGGQRTLVTTRELVKTLPLLTEIPAVPATRGFEQVLNQLKRPSPGGTSEAQGQKQLGIASVAPAPICQLRPNASEEDLQGVLRAVYRQVLGNTYVMESERPTQAESLLRNGSISVREFVRRIAKSDLYKERFFNKASNNRFIELNFKHLLGRAPYNHGEIQEHFGLYHKAGYDAEIDSYIDSDEYIETFGENIVPYFRGFKYQTNQSAGGFPRMLKLYGGDAGSDTDRAKGGQRTLVTTRELVKTLPLLTEIPAVPATRGFEQVLNQLKRPSPGGTSEAQGQKQLGIASVAPAPICQLRPNASEEDLQGVLRAVYRQVLGNTYVMESERPTQAESLLRNGSISVREFVRRIAKSDLYKERFFNKASNNRFIELNFKHLLGRAPYNHGEIQEHFGLYHKAGYDAEIDSYIDSDEYLLTFGEDVVPYFRGFKYQTNQSAGGFPRLTKLYGGDAGSDTDRGKSGQRTLVTTKDLVVSGQFSKPV</sequence>
<dbReference type="InterPro" id="IPR001297">
    <property type="entry name" value="PBS_linker_dom"/>
</dbReference>
<keyword evidence="5" id="KW-0793">Thylakoid</keyword>
<dbReference type="InterPro" id="IPR038255">
    <property type="entry name" value="PBS_linker_sf"/>
</dbReference>
<comment type="similarity">
    <text evidence="7">Belongs to the phycobilisome linker protein family.</text>
</comment>
<protein>
    <submittedName>
        <fullName evidence="9">Phycobilisome rod-core linker polypeptide</fullName>
    </submittedName>
</protein>
<keyword evidence="2" id="KW-0602">Photosynthesis</keyword>
<evidence type="ECO:0000256" key="1">
    <source>
        <dbReference type="ARBA" id="ARBA00004445"/>
    </source>
</evidence>
<dbReference type="Pfam" id="PF00427">
    <property type="entry name" value="PBS_linker_poly"/>
    <property type="match status" value="3"/>
</dbReference>
<evidence type="ECO:0000256" key="3">
    <source>
        <dbReference type="ARBA" id="ARBA00022549"/>
    </source>
</evidence>
<keyword evidence="4 7" id="KW-0605">Phycobilisome</keyword>
<gene>
    <name evidence="9" type="ORF">ISF26_03260</name>
</gene>
<name>A0ABY3PNZ0_9CYAN</name>
<evidence type="ECO:0000313" key="9">
    <source>
        <dbReference type="EMBL" id="UFP95283.1"/>
    </source>
</evidence>
<evidence type="ECO:0000256" key="6">
    <source>
        <dbReference type="ARBA" id="ARBA00023136"/>
    </source>
</evidence>
<keyword evidence="3" id="KW-0042">Antenna complex</keyword>
<dbReference type="PANTHER" id="PTHR34011:SF6">
    <property type="entry name" value="PHYCOBILIPROTEIN APCE"/>
    <property type="match status" value="1"/>
</dbReference>
<dbReference type="Gene3D" id="1.10.3130.20">
    <property type="entry name" value="Phycobilisome linker domain"/>
    <property type="match status" value="3"/>
</dbReference>
<dbReference type="RefSeq" id="WP_230842509.1">
    <property type="nucleotide sequence ID" value="NZ_CP063845.1"/>
</dbReference>
<evidence type="ECO:0000256" key="2">
    <source>
        <dbReference type="ARBA" id="ARBA00022531"/>
    </source>
</evidence>